<keyword evidence="3" id="KW-0488">Methylation</keyword>
<dbReference type="AlphaFoldDB" id="A0A1G8WW65"/>
<dbReference type="Proteomes" id="UP000198694">
    <property type="component" value="Unassembled WGS sequence"/>
</dbReference>
<dbReference type="CDD" id="cd18773">
    <property type="entry name" value="PDC1_HK_sensor"/>
    <property type="match status" value="1"/>
</dbReference>
<dbReference type="SMART" id="SM00283">
    <property type="entry name" value="MA"/>
    <property type="match status" value="1"/>
</dbReference>
<name>A0A1G8WW65_9BACI</name>
<dbReference type="SUPFAM" id="SSF103190">
    <property type="entry name" value="Sensory domain-like"/>
    <property type="match status" value="1"/>
</dbReference>
<dbReference type="PROSITE" id="PS50885">
    <property type="entry name" value="HAMP"/>
    <property type="match status" value="1"/>
</dbReference>
<feature type="region of interest" description="Disordered" evidence="11">
    <location>
        <begin position="369"/>
        <end position="400"/>
    </location>
</feature>
<keyword evidence="16" id="KW-1185">Reference proteome</keyword>
<dbReference type="CDD" id="cd12912">
    <property type="entry name" value="PDC2_MCP_like"/>
    <property type="match status" value="1"/>
</dbReference>
<evidence type="ECO:0000256" key="10">
    <source>
        <dbReference type="PROSITE-ProRule" id="PRU00284"/>
    </source>
</evidence>
<protein>
    <submittedName>
        <fullName evidence="15">Methyl-accepting chemotaxis protein</fullName>
    </submittedName>
</protein>
<dbReference type="Pfam" id="PF02743">
    <property type="entry name" value="dCache_1"/>
    <property type="match status" value="1"/>
</dbReference>
<dbReference type="Gene3D" id="1.10.287.950">
    <property type="entry name" value="Methyl-accepting chemotaxis protein"/>
    <property type="match status" value="1"/>
</dbReference>
<feature type="domain" description="HAMP" evidence="14">
    <location>
        <begin position="304"/>
        <end position="356"/>
    </location>
</feature>
<dbReference type="Gene3D" id="3.30.450.20">
    <property type="entry name" value="PAS domain"/>
    <property type="match status" value="2"/>
</dbReference>
<dbReference type="PANTHER" id="PTHR32089">
    <property type="entry name" value="METHYL-ACCEPTING CHEMOTAXIS PROTEIN MCPB"/>
    <property type="match status" value="1"/>
</dbReference>
<keyword evidence="8 10" id="KW-0807">Transducer</keyword>
<dbReference type="InterPro" id="IPR029151">
    <property type="entry name" value="Sensor-like_sf"/>
</dbReference>
<evidence type="ECO:0000313" key="16">
    <source>
        <dbReference type="Proteomes" id="UP000198694"/>
    </source>
</evidence>
<reference evidence="15 16" key="1">
    <citation type="submission" date="2016-10" db="EMBL/GenBank/DDBJ databases">
        <authorList>
            <person name="de Groot N.N."/>
        </authorList>
    </citation>
    <scope>NUCLEOTIDE SEQUENCE [LARGE SCALE GENOMIC DNA]</scope>
    <source>
        <strain evidence="15 16">CGMCC 1.6502</strain>
    </source>
</reference>
<dbReference type="PANTHER" id="PTHR32089:SF114">
    <property type="entry name" value="METHYL-ACCEPTING CHEMOTAXIS PROTEIN MCPB"/>
    <property type="match status" value="1"/>
</dbReference>
<evidence type="ECO:0000256" key="4">
    <source>
        <dbReference type="ARBA" id="ARBA00022500"/>
    </source>
</evidence>
<dbReference type="InterPro" id="IPR033479">
    <property type="entry name" value="dCache_1"/>
</dbReference>
<evidence type="ECO:0000256" key="5">
    <source>
        <dbReference type="ARBA" id="ARBA00022692"/>
    </source>
</evidence>
<evidence type="ECO:0000256" key="12">
    <source>
        <dbReference type="SAM" id="Phobius"/>
    </source>
</evidence>
<dbReference type="Pfam" id="PF00015">
    <property type="entry name" value="MCPsignal"/>
    <property type="match status" value="1"/>
</dbReference>
<dbReference type="Pfam" id="PF00672">
    <property type="entry name" value="HAMP"/>
    <property type="match status" value="1"/>
</dbReference>
<dbReference type="EMBL" id="FNFL01000001">
    <property type="protein sequence ID" value="SDJ82642.1"/>
    <property type="molecule type" value="Genomic_DNA"/>
</dbReference>
<dbReference type="CDD" id="cd06225">
    <property type="entry name" value="HAMP"/>
    <property type="match status" value="1"/>
</dbReference>
<keyword evidence="2" id="KW-1003">Cell membrane</keyword>
<organism evidence="15 16">
    <name type="scientific">Sediminibacillus albus</name>
    <dbReference type="NCBI Taxonomy" id="407036"/>
    <lineage>
        <taxon>Bacteria</taxon>
        <taxon>Bacillati</taxon>
        <taxon>Bacillota</taxon>
        <taxon>Bacilli</taxon>
        <taxon>Bacillales</taxon>
        <taxon>Bacillaceae</taxon>
        <taxon>Sediminibacillus</taxon>
    </lineage>
</organism>
<keyword evidence="6 12" id="KW-1133">Transmembrane helix</keyword>
<dbReference type="CDD" id="cd11386">
    <property type="entry name" value="MCP_signal"/>
    <property type="match status" value="1"/>
</dbReference>
<dbReference type="RefSeq" id="WP_093211659.1">
    <property type="nucleotide sequence ID" value="NZ_FNFL01000001.1"/>
</dbReference>
<feature type="compositionally biased region" description="Polar residues" evidence="11">
    <location>
        <begin position="120"/>
        <end position="129"/>
    </location>
</feature>
<keyword evidence="4" id="KW-0145">Chemotaxis</keyword>
<comment type="similarity">
    <text evidence="9">Belongs to the methyl-accepting chemotaxis (MCP) protein family.</text>
</comment>
<dbReference type="OrthoDB" id="9760371at2"/>
<evidence type="ECO:0000256" key="11">
    <source>
        <dbReference type="SAM" id="MobiDB-lite"/>
    </source>
</evidence>
<proteinExistence type="inferred from homology"/>
<gene>
    <name evidence="15" type="ORF">SAMN05216243_1034</name>
</gene>
<dbReference type="SMART" id="SM00304">
    <property type="entry name" value="HAMP"/>
    <property type="match status" value="1"/>
</dbReference>
<evidence type="ECO:0000259" key="14">
    <source>
        <dbReference type="PROSITE" id="PS50885"/>
    </source>
</evidence>
<evidence type="ECO:0000256" key="2">
    <source>
        <dbReference type="ARBA" id="ARBA00022475"/>
    </source>
</evidence>
<evidence type="ECO:0000313" key="15">
    <source>
        <dbReference type="EMBL" id="SDJ82642.1"/>
    </source>
</evidence>
<dbReference type="GO" id="GO:0005886">
    <property type="term" value="C:plasma membrane"/>
    <property type="evidence" value="ECO:0007669"/>
    <property type="project" value="UniProtKB-SubCell"/>
</dbReference>
<dbReference type="InterPro" id="IPR004089">
    <property type="entry name" value="MCPsignal_dom"/>
</dbReference>
<keyword evidence="5 12" id="KW-0812">Transmembrane</keyword>
<dbReference type="GO" id="GO:0007165">
    <property type="term" value="P:signal transduction"/>
    <property type="evidence" value="ECO:0007669"/>
    <property type="project" value="UniProtKB-KW"/>
</dbReference>
<evidence type="ECO:0000256" key="7">
    <source>
        <dbReference type="ARBA" id="ARBA00023136"/>
    </source>
</evidence>
<accession>A0A1G8WW65</accession>
<dbReference type="FunFam" id="1.10.287.950:FF:000001">
    <property type="entry name" value="Methyl-accepting chemotaxis sensory transducer"/>
    <property type="match status" value="1"/>
</dbReference>
<dbReference type="GO" id="GO:0006935">
    <property type="term" value="P:chemotaxis"/>
    <property type="evidence" value="ECO:0007669"/>
    <property type="project" value="UniProtKB-KW"/>
</dbReference>
<feature type="domain" description="Methyl-accepting transducer" evidence="13">
    <location>
        <begin position="375"/>
        <end position="611"/>
    </location>
</feature>
<evidence type="ECO:0000256" key="3">
    <source>
        <dbReference type="ARBA" id="ARBA00022481"/>
    </source>
</evidence>
<feature type="transmembrane region" description="Helical" evidence="12">
    <location>
        <begin position="277"/>
        <end position="303"/>
    </location>
</feature>
<dbReference type="InterPro" id="IPR003660">
    <property type="entry name" value="HAMP_dom"/>
</dbReference>
<keyword evidence="7 12" id="KW-0472">Membrane</keyword>
<evidence type="ECO:0000259" key="13">
    <source>
        <dbReference type="PROSITE" id="PS50111"/>
    </source>
</evidence>
<comment type="subcellular location">
    <subcellularLocation>
        <location evidence="1">Cell membrane</location>
        <topology evidence="1">Multi-pass membrane protein</topology>
    </subcellularLocation>
</comment>
<evidence type="ECO:0000256" key="8">
    <source>
        <dbReference type="ARBA" id="ARBA00023224"/>
    </source>
</evidence>
<dbReference type="Gene3D" id="1.10.8.500">
    <property type="entry name" value="HAMP domain in histidine kinase"/>
    <property type="match status" value="1"/>
</dbReference>
<dbReference type="STRING" id="407036.SAMN05216243_1034"/>
<dbReference type="PROSITE" id="PS50111">
    <property type="entry name" value="CHEMOTAXIS_TRANSDUC_2"/>
    <property type="match status" value="1"/>
</dbReference>
<feature type="region of interest" description="Disordered" evidence="11">
    <location>
        <begin position="115"/>
        <end position="134"/>
    </location>
</feature>
<evidence type="ECO:0000256" key="6">
    <source>
        <dbReference type="ARBA" id="ARBA00022989"/>
    </source>
</evidence>
<sequence>MKKNKRNYSSLSLKNRLIIAFLAVLLLPSIVIATSSYVSSKSEVEDQMMESAEKNVSIVSQTVDQFVSAQIENIDYLSNALAPEDITNDNDPGTRELLDTIQESKGDVEQTFVGTETGDFMNSPTSFQNPPDYDPRERPWYQQAMEESGEVIVTDPYVSQSSGQVVVTLAKATADNQGVVAVNLELGKLTEVINEVSIGKEGYLFLLDKTNHFISHPTNEAGSEATDDFFQDIQDGEAGSFDYTFEGDQKKLAFTTSDVTGWKIVGTMYQSEIDQAVLPIFITTLVVIAISLVVGGLLIFFIIRSINHPIKELVGAAERMSDGDLSVLVNLKRDDELGKLGQAFNQMRTNLSDVILQVREKASSLAASSEQLNASTEQNTSATEQISSSIQEVASGMDSQSNRIVESTRMAEEMSKSIQQIATSSNEVSSTTASASSAVEEGNKAIETTVGQMEFIKETVNELSGSIQGLGSHSQEISKIVDVITDIAEQTNLLALNAAIEAARAGEHGKGFAVVADEVRKLAEQSAQSTEQIRQMIGTIQSETTNAVESMKSGTTEVEKGIEVVNHAGESFTAITGFVNTVTHQIDQVTSKIQEIASGTDQFVGTFEEVAKVADFTSDGAQNVSASTQQQLASMEEITGSATSLSQMAEELQDLVKQFKL</sequence>
<dbReference type="SUPFAM" id="SSF58104">
    <property type="entry name" value="Methyl-accepting chemotaxis protein (MCP) signaling domain"/>
    <property type="match status" value="1"/>
</dbReference>
<evidence type="ECO:0000256" key="1">
    <source>
        <dbReference type="ARBA" id="ARBA00004651"/>
    </source>
</evidence>
<evidence type="ECO:0000256" key="9">
    <source>
        <dbReference type="ARBA" id="ARBA00029447"/>
    </source>
</evidence>